<dbReference type="GO" id="GO:0035312">
    <property type="term" value="F:5'-3' DNA exonuclease activity"/>
    <property type="evidence" value="ECO:0007669"/>
    <property type="project" value="TreeGrafter"/>
</dbReference>
<evidence type="ECO:0000313" key="5">
    <source>
        <dbReference type="Proteomes" id="UP000268162"/>
    </source>
</evidence>
<reference evidence="5" key="1">
    <citation type="journal article" date="2018" name="Nat. Microbiol.">
        <title>Leveraging single-cell genomics to expand the fungal tree of life.</title>
        <authorList>
            <person name="Ahrendt S.R."/>
            <person name="Quandt C.A."/>
            <person name="Ciobanu D."/>
            <person name="Clum A."/>
            <person name="Salamov A."/>
            <person name="Andreopoulos B."/>
            <person name="Cheng J.F."/>
            <person name="Woyke T."/>
            <person name="Pelin A."/>
            <person name="Henrissat B."/>
            <person name="Reynolds N.K."/>
            <person name="Benny G.L."/>
            <person name="Smith M.E."/>
            <person name="James T.Y."/>
            <person name="Grigoriev I.V."/>
        </authorList>
    </citation>
    <scope>NUCLEOTIDE SEQUENCE [LARGE SCALE GENOMIC DNA]</scope>
    <source>
        <strain evidence="5">RSA 468</strain>
    </source>
</reference>
<dbReference type="PANTHER" id="PTHR42924">
    <property type="entry name" value="EXONUCLEASE"/>
    <property type="match status" value="1"/>
</dbReference>
<dbReference type="InterPro" id="IPR003141">
    <property type="entry name" value="Pol/His_phosphatase_N"/>
</dbReference>
<keyword evidence="5" id="KW-1185">Reference proteome</keyword>
<feature type="chain" id="PRO_5020182231" evidence="2">
    <location>
        <begin position="19"/>
        <end position="373"/>
    </location>
</feature>
<feature type="non-terminal residue" evidence="4">
    <location>
        <position position="1"/>
    </location>
</feature>
<protein>
    <submittedName>
        <fullName evidence="4">Polymerase/histidinol phosphatase-like protein</fullName>
    </submittedName>
</protein>
<gene>
    <name evidence="4" type="ORF">BJ085DRAFT_19705</name>
</gene>
<feature type="signal peptide" evidence="2">
    <location>
        <begin position="1"/>
        <end position="18"/>
    </location>
</feature>
<dbReference type="Proteomes" id="UP000268162">
    <property type="component" value="Unassembled WGS sequence"/>
</dbReference>
<feature type="transmembrane region" description="Helical" evidence="1">
    <location>
        <begin position="330"/>
        <end position="352"/>
    </location>
</feature>
<evidence type="ECO:0000256" key="2">
    <source>
        <dbReference type="SAM" id="SignalP"/>
    </source>
</evidence>
<keyword evidence="1" id="KW-0472">Membrane</keyword>
<name>A0A4P9ZNY6_9FUNG</name>
<dbReference type="SMART" id="SM00481">
    <property type="entry name" value="POLIIIAc"/>
    <property type="match status" value="1"/>
</dbReference>
<feature type="domain" description="Polymerase/histidinol phosphatase N-terminal" evidence="3">
    <location>
        <begin position="56"/>
        <end position="119"/>
    </location>
</feature>
<keyword evidence="1" id="KW-0812">Transmembrane</keyword>
<dbReference type="InterPro" id="IPR016195">
    <property type="entry name" value="Pol/histidinol_Pase-like"/>
</dbReference>
<dbReference type="PANTHER" id="PTHR42924:SF3">
    <property type="entry name" value="POLYMERASE_HISTIDINOL PHOSPHATASE N-TERMINAL DOMAIN-CONTAINING PROTEIN"/>
    <property type="match status" value="1"/>
</dbReference>
<evidence type="ECO:0000313" key="4">
    <source>
        <dbReference type="EMBL" id="RKP35154.1"/>
    </source>
</evidence>
<feature type="transmembrane region" description="Helical" evidence="1">
    <location>
        <begin position="291"/>
        <end position="309"/>
    </location>
</feature>
<accession>A0A4P9ZNY6</accession>
<sequence>ILVLLTLVGLISTLLTNAYRPSKYRLDRLAFPWVNRPQNYLRPFDPNFPTDYNVLLEGHSHTTLSDGDMTPQQLVEFYRASGFNALIVSDHNTVAGGLAAEKYAQEHYPDSFLVIPAQEYSCCRIHMNLINIRETIPVTSAFPSNTELKRVIEQTHALGGLVVVNHIPWSNKTETDYNPFHESVTGNYATLPGHPTRSELLELGIDGIEIMNGPVFDTISYQRAVSSSSAALFAITGNDIHHPGPVYSWTVLKSANFSTAAILDELRHRRTSFLVEPSGTRQTAALTYNPAYLWLAPLVAIADYFTAFYDRQRGMYSFTGAFCQPERVSFHLAALVGLVFYIFITVAAVRLGRSYCQRHSLSNWREWLRRGRH</sequence>
<dbReference type="EMBL" id="ML002946">
    <property type="protein sequence ID" value="RKP35154.1"/>
    <property type="molecule type" value="Genomic_DNA"/>
</dbReference>
<evidence type="ECO:0000256" key="1">
    <source>
        <dbReference type="SAM" id="Phobius"/>
    </source>
</evidence>
<dbReference type="InterPro" id="IPR052018">
    <property type="entry name" value="PHP_domain"/>
</dbReference>
<dbReference type="Gene3D" id="3.20.20.140">
    <property type="entry name" value="Metal-dependent hydrolases"/>
    <property type="match status" value="1"/>
</dbReference>
<dbReference type="GO" id="GO:0004534">
    <property type="term" value="F:5'-3' RNA exonuclease activity"/>
    <property type="evidence" value="ECO:0007669"/>
    <property type="project" value="TreeGrafter"/>
</dbReference>
<dbReference type="AlphaFoldDB" id="A0A4P9ZNY6"/>
<keyword evidence="2" id="KW-0732">Signal</keyword>
<evidence type="ECO:0000259" key="3">
    <source>
        <dbReference type="SMART" id="SM00481"/>
    </source>
</evidence>
<dbReference type="SUPFAM" id="SSF89550">
    <property type="entry name" value="PHP domain-like"/>
    <property type="match status" value="1"/>
</dbReference>
<proteinExistence type="predicted"/>
<organism evidence="4 5">
    <name type="scientific">Dimargaris cristalligena</name>
    <dbReference type="NCBI Taxonomy" id="215637"/>
    <lineage>
        <taxon>Eukaryota</taxon>
        <taxon>Fungi</taxon>
        <taxon>Fungi incertae sedis</taxon>
        <taxon>Zoopagomycota</taxon>
        <taxon>Kickxellomycotina</taxon>
        <taxon>Dimargaritomycetes</taxon>
        <taxon>Dimargaritales</taxon>
        <taxon>Dimargaritaceae</taxon>
        <taxon>Dimargaris</taxon>
    </lineage>
</organism>
<keyword evidence="1" id="KW-1133">Transmembrane helix</keyword>